<organism evidence="2 3">
    <name type="scientific">Promicromonospora sukumoe</name>
    <dbReference type="NCBI Taxonomy" id="88382"/>
    <lineage>
        <taxon>Bacteria</taxon>
        <taxon>Bacillati</taxon>
        <taxon>Actinomycetota</taxon>
        <taxon>Actinomycetes</taxon>
        <taxon>Micrococcales</taxon>
        <taxon>Promicromonosporaceae</taxon>
        <taxon>Promicromonospora</taxon>
    </lineage>
</organism>
<comment type="caution">
    <text evidence="2">The sequence shown here is derived from an EMBL/GenBank/DDBJ whole genome shotgun (WGS) entry which is preliminary data.</text>
</comment>
<dbReference type="Proteomes" id="UP000540568">
    <property type="component" value="Unassembled WGS sequence"/>
</dbReference>
<reference evidence="2 3" key="1">
    <citation type="submission" date="2020-07" db="EMBL/GenBank/DDBJ databases">
        <title>Sequencing the genomes of 1000 actinobacteria strains.</title>
        <authorList>
            <person name="Klenk H.-P."/>
        </authorList>
    </citation>
    <scope>NUCLEOTIDE SEQUENCE [LARGE SCALE GENOMIC DNA]</scope>
    <source>
        <strain evidence="2 3">DSM 44121</strain>
    </source>
</reference>
<evidence type="ECO:0000313" key="2">
    <source>
        <dbReference type="EMBL" id="MBA8810641.1"/>
    </source>
</evidence>
<dbReference type="RefSeq" id="WP_182619714.1">
    <property type="nucleotide sequence ID" value="NZ_BAAATF010000014.1"/>
</dbReference>
<evidence type="ECO:0000256" key="1">
    <source>
        <dbReference type="SAM" id="MobiDB-lite"/>
    </source>
</evidence>
<evidence type="ECO:0000313" key="3">
    <source>
        <dbReference type="Proteomes" id="UP000540568"/>
    </source>
</evidence>
<dbReference type="AlphaFoldDB" id="A0A7W3PGC1"/>
<gene>
    <name evidence="2" type="ORF">FHX71_004617</name>
</gene>
<proteinExistence type="predicted"/>
<protein>
    <submittedName>
        <fullName evidence="2">Uncharacterized protein</fullName>
    </submittedName>
</protein>
<sequence length="73" mass="8075">MSNTDRIRQAQRAYDQAAARSKELGRIHDRADDALTAGKTSQVKVWKAWQDFLASVEVMNAAKSALDQAKAGR</sequence>
<keyword evidence="3" id="KW-1185">Reference proteome</keyword>
<dbReference type="EMBL" id="JACGWV010000002">
    <property type="protein sequence ID" value="MBA8810641.1"/>
    <property type="molecule type" value="Genomic_DNA"/>
</dbReference>
<name>A0A7W3PGC1_9MICO</name>
<accession>A0A7W3PGC1</accession>
<feature type="compositionally biased region" description="Low complexity" evidence="1">
    <location>
        <begin position="10"/>
        <end position="19"/>
    </location>
</feature>
<feature type="region of interest" description="Disordered" evidence="1">
    <location>
        <begin position="1"/>
        <end position="25"/>
    </location>
</feature>